<name>A0A7U2IDC6_PHANO</name>
<keyword evidence="3" id="KW-1185">Reference proteome</keyword>
<gene>
    <name evidence="2" type="ORF">JI435_162450</name>
</gene>
<reference evidence="3" key="1">
    <citation type="journal article" date="2021" name="BMC Genomics">
        <title>Chromosome-level genome assembly and manually-curated proteome of model necrotroph Parastagonospora nodorum Sn15 reveals a genome-wide trove of candidate effector homologs, and redundancy of virulence-related functions within an accessory chromosome.</title>
        <authorList>
            <person name="Bertazzoni S."/>
            <person name="Jones D.A.B."/>
            <person name="Phan H.T."/>
            <person name="Tan K.-C."/>
            <person name="Hane J.K."/>
        </authorList>
    </citation>
    <scope>NUCLEOTIDE SEQUENCE [LARGE SCALE GENOMIC DNA]</scope>
    <source>
        <strain evidence="3">SN15 / ATCC MYA-4574 / FGSC 10173)</strain>
    </source>
</reference>
<protein>
    <submittedName>
        <fullName evidence="2">Uncharacterized protein</fullName>
    </submittedName>
</protein>
<dbReference type="KEGG" id="pno:SNOG_16245"/>
<dbReference type="EMBL" id="CP069045">
    <property type="protein sequence ID" value="QRD07703.1"/>
    <property type="molecule type" value="Genomic_DNA"/>
</dbReference>
<feature type="compositionally biased region" description="Basic residues" evidence="1">
    <location>
        <begin position="12"/>
        <end position="24"/>
    </location>
</feature>
<feature type="region of interest" description="Disordered" evidence="1">
    <location>
        <begin position="125"/>
        <end position="187"/>
    </location>
</feature>
<evidence type="ECO:0000256" key="1">
    <source>
        <dbReference type="SAM" id="MobiDB-lite"/>
    </source>
</evidence>
<dbReference type="Proteomes" id="UP000663193">
    <property type="component" value="Chromosome 23"/>
</dbReference>
<evidence type="ECO:0000313" key="2">
    <source>
        <dbReference type="EMBL" id="QRD07703.1"/>
    </source>
</evidence>
<dbReference type="RefSeq" id="XP_001806370.1">
    <property type="nucleotide sequence ID" value="XM_001806318.1"/>
</dbReference>
<feature type="compositionally biased region" description="Polar residues" evidence="1">
    <location>
        <begin position="128"/>
        <end position="152"/>
    </location>
</feature>
<proteinExistence type="predicted"/>
<accession>A0A7U2IDC6</accession>
<dbReference type="VEuPathDB" id="FungiDB:JI435_162450"/>
<dbReference type="AlphaFoldDB" id="A0A7U2IDC6"/>
<feature type="compositionally biased region" description="Polar residues" evidence="1">
    <location>
        <begin position="160"/>
        <end position="186"/>
    </location>
</feature>
<sequence>MALTKSPEPRVLRKRQARKLKHLSPKPPGRPASKSVTRRDTTIGYTVDVPGVGVLGGFTAPPFRAMRIDDMLSSTGGSTYRTRAEREEDAALGNYMSHMPPLVRGTVPLVHASLPLVHHTRPLINGGPSVSSVHRSAPTSLENTSPRMTDTPQPLWGGAASTNRSTHATQPTESVPSLPQDTQYPAGSSLYRDNTLYISKELHEDMQYAFRRIAHPPGSSETMLGALTYAMANAMDGLYGTPQWLRNGRQPSMASMNDAVNMMAWHHPASYDPNSTTSSST</sequence>
<feature type="region of interest" description="Disordered" evidence="1">
    <location>
        <begin position="1"/>
        <end position="41"/>
    </location>
</feature>
<organism evidence="2 3">
    <name type="scientific">Phaeosphaeria nodorum (strain SN15 / ATCC MYA-4574 / FGSC 10173)</name>
    <name type="common">Glume blotch fungus</name>
    <name type="synonym">Parastagonospora nodorum</name>
    <dbReference type="NCBI Taxonomy" id="321614"/>
    <lineage>
        <taxon>Eukaryota</taxon>
        <taxon>Fungi</taxon>
        <taxon>Dikarya</taxon>
        <taxon>Ascomycota</taxon>
        <taxon>Pezizomycotina</taxon>
        <taxon>Dothideomycetes</taxon>
        <taxon>Pleosporomycetidae</taxon>
        <taxon>Pleosporales</taxon>
        <taxon>Pleosporineae</taxon>
        <taxon>Phaeosphaeriaceae</taxon>
        <taxon>Parastagonospora</taxon>
    </lineage>
</organism>
<evidence type="ECO:0000313" key="3">
    <source>
        <dbReference type="Proteomes" id="UP000663193"/>
    </source>
</evidence>